<dbReference type="PANTHER" id="PTHR30250">
    <property type="entry name" value="PST FAMILY PREDICTED COLANIC ACID TRANSPORTER"/>
    <property type="match status" value="1"/>
</dbReference>
<evidence type="ECO:0000256" key="1">
    <source>
        <dbReference type="ARBA" id="ARBA00004651"/>
    </source>
</evidence>
<dbReference type="EMBL" id="CP060439">
    <property type="protein sequence ID" value="QPM92549.1"/>
    <property type="molecule type" value="Genomic_DNA"/>
</dbReference>
<evidence type="ECO:0000256" key="3">
    <source>
        <dbReference type="ARBA" id="ARBA00022692"/>
    </source>
</evidence>
<keyword evidence="6" id="KW-0614">Plasmid</keyword>
<accession>A0A418SD82</accession>
<gene>
    <name evidence="6" type="ORF">PSAL_038130</name>
</gene>
<geneLocation type="plasmid" evidence="6 7">
    <name>p49</name>
</geneLocation>
<dbReference type="Pfam" id="PF01943">
    <property type="entry name" value="Polysacc_synt"/>
    <property type="match status" value="1"/>
</dbReference>
<dbReference type="GO" id="GO:0005886">
    <property type="term" value="C:plasma membrane"/>
    <property type="evidence" value="ECO:0007669"/>
    <property type="project" value="UniProtKB-SubCell"/>
</dbReference>
<evidence type="ECO:0000256" key="5">
    <source>
        <dbReference type="ARBA" id="ARBA00023136"/>
    </source>
</evidence>
<dbReference type="KEGG" id="palw:PSAL_038130"/>
<evidence type="ECO:0000256" key="4">
    <source>
        <dbReference type="ARBA" id="ARBA00022989"/>
    </source>
</evidence>
<dbReference type="InterPro" id="IPR050833">
    <property type="entry name" value="Poly_Biosynth_Transport"/>
</dbReference>
<dbReference type="RefSeq" id="WP_119840350.1">
    <property type="nucleotide sequence ID" value="NZ_CP060439.1"/>
</dbReference>
<proteinExistence type="predicted"/>
<keyword evidence="2" id="KW-1003">Cell membrane</keyword>
<dbReference type="InterPro" id="IPR002797">
    <property type="entry name" value="Polysacc_synth"/>
</dbReference>
<protein>
    <submittedName>
        <fullName evidence="6">Uncharacterized protein</fullName>
    </submittedName>
</protein>
<dbReference type="Proteomes" id="UP000283786">
    <property type="component" value="Plasmid p49"/>
</dbReference>
<evidence type="ECO:0000313" key="7">
    <source>
        <dbReference type="Proteomes" id="UP000283786"/>
    </source>
</evidence>
<organism evidence="6 7">
    <name type="scientific">Pseudooceanicola algae</name>
    <dbReference type="NCBI Taxonomy" id="1537215"/>
    <lineage>
        <taxon>Bacteria</taxon>
        <taxon>Pseudomonadati</taxon>
        <taxon>Pseudomonadota</taxon>
        <taxon>Alphaproteobacteria</taxon>
        <taxon>Rhodobacterales</taxon>
        <taxon>Paracoccaceae</taxon>
        <taxon>Pseudooceanicola</taxon>
    </lineage>
</organism>
<sequence length="442" mass="46963">MASRTRQMLGTIITRFAGKSANFLVFAIMARALTVPDLGIYGFVFTTCLLFATLFDVGIRNSVANFIGKDEARAADYTRQSLLLLVVLAVLCALFTPAIYSLQKLDVPLSSLALPAMVNAVALLTIRMQQGILLGLGDIKYFNTTELAPRVVLLAGAVALLLAGAITLSSALWLLALSNLAGAVSVVIGTIPKARGGSLSDLTPAKALLKRGFLFMLGVVAMLAAKQIAFLILTQIGSEGQAGLFYGLRRLTEILTEIGLAVSVVLFSQNVRAASREEALEAATHSTRISFWFFVALSVIAAVTAPVLVPLALGPDFAGYTGLFRILLLGTLIGTIWIIIYPSMTAIDSPLVAFLIFLPNLAIGSALTWWLFHAHGLIGAGVAMAISQLLLSLSFLGVFWLRYGVSPGDFLVLRKSDLGGVGGKLRRKFARKSGKDKKGSGS</sequence>
<keyword evidence="3" id="KW-0812">Transmembrane</keyword>
<dbReference type="PANTHER" id="PTHR30250:SF11">
    <property type="entry name" value="O-ANTIGEN TRANSPORTER-RELATED"/>
    <property type="match status" value="1"/>
</dbReference>
<keyword evidence="7" id="KW-1185">Reference proteome</keyword>
<dbReference type="AlphaFoldDB" id="A0A418SD82"/>
<comment type="subcellular location">
    <subcellularLocation>
        <location evidence="1">Cell membrane</location>
        <topology evidence="1">Multi-pass membrane protein</topology>
    </subcellularLocation>
</comment>
<evidence type="ECO:0000256" key="2">
    <source>
        <dbReference type="ARBA" id="ARBA00022475"/>
    </source>
</evidence>
<evidence type="ECO:0000313" key="6">
    <source>
        <dbReference type="EMBL" id="QPM92549.1"/>
    </source>
</evidence>
<keyword evidence="5" id="KW-0472">Membrane</keyword>
<name>A0A418SD82_9RHOB</name>
<keyword evidence="4" id="KW-1133">Transmembrane helix</keyword>
<dbReference type="OrthoDB" id="3320002at2"/>
<reference evidence="6 7" key="1">
    <citation type="submission" date="2020-08" db="EMBL/GenBank/DDBJ databases">
        <title>Genome sequence of Rhodobacteraceae bacterium Lw-13e.</title>
        <authorList>
            <person name="Poehlein A."/>
            <person name="Wolter L."/>
            <person name="Daniel R."/>
            <person name="Brinkhoff T."/>
        </authorList>
    </citation>
    <scope>NUCLEOTIDE SEQUENCE [LARGE SCALE GENOMIC DNA]</scope>
    <source>
        <strain evidence="6 7">Lw-13e</strain>
        <plasmid evidence="6 7">p49</plasmid>
    </source>
</reference>